<accession>A0A132A5P7</accession>
<dbReference type="VEuPathDB" id="VectorBase:SSCA005360"/>
<evidence type="ECO:0000313" key="1">
    <source>
        <dbReference type="EMBL" id="KPM05945.1"/>
    </source>
</evidence>
<dbReference type="EMBL" id="JXLN01010568">
    <property type="protein sequence ID" value="KPM05945.1"/>
    <property type="molecule type" value="Genomic_DNA"/>
</dbReference>
<reference evidence="1 2" key="1">
    <citation type="journal article" date="2015" name="Parasit. Vectors">
        <title>Draft genome of the scabies mite.</title>
        <authorList>
            <person name="Rider S.D.Jr."/>
            <person name="Morgan M.S."/>
            <person name="Arlian L.G."/>
        </authorList>
    </citation>
    <scope>NUCLEOTIDE SEQUENCE [LARGE SCALE GENOMIC DNA]</scope>
    <source>
        <strain evidence="1">Arlian Lab</strain>
    </source>
</reference>
<dbReference type="OrthoDB" id="10639663at2759"/>
<sequence>MQSFCILVFCLICSFKLIWAQDTIFARGGTCMYRIRDHWSRCMDRQNARLTYERDNLEPIYTRAALTDSVNRISCCAYWDFIDCIERAAREHCPKEKHDMVAYSRQLGSAVPVEICQEQYSPKDCDSNYRSSAIVSTQQPFSLLITSIVILILFNSLLLLNI</sequence>
<name>A0A132A5P7_SARSC</name>
<organism evidence="1 2">
    <name type="scientific">Sarcoptes scabiei</name>
    <name type="common">Itch mite</name>
    <name type="synonym">Acarus scabiei</name>
    <dbReference type="NCBI Taxonomy" id="52283"/>
    <lineage>
        <taxon>Eukaryota</taxon>
        <taxon>Metazoa</taxon>
        <taxon>Ecdysozoa</taxon>
        <taxon>Arthropoda</taxon>
        <taxon>Chelicerata</taxon>
        <taxon>Arachnida</taxon>
        <taxon>Acari</taxon>
        <taxon>Acariformes</taxon>
        <taxon>Sarcoptiformes</taxon>
        <taxon>Astigmata</taxon>
        <taxon>Psoroptidia</taxon>
        <taxon>Sarcoptoidea</taxon>
        <taxon>Sarcoptidae</taxon>
        <taxon>Sarcoptinae</taxon>
        <taxon>Sarcoptes</taxon>
    </lineage>
</organism>
<proteinExistence type="predicted"/>
<dbReference type="AlphaFoldDB" id="A0A132A5P7"/>
<dbReference type="Proteomes" id="UP000616769">
    <property type="component" value="Unassembled WGS sequence"/>
</dbReference>
<comment type="caution">
    <text evidence="1">The sequence shown here is derived from an EMBL/GenBank/DDBJ whole genome shotgun (WGS) entry which is preliminary data.</text>
</comment>
<gene>
    <name evidence="1" type="ORF">QR98_0044180</name>
</gene>
<protein>
    <submittedName>
        <fullName evidence="1">Uncharacterized protein</fullName>
    </submittedName>
</protein>
<evidence type="ECO:0000313" key="2">
    <source>
        <dbReference type="Proteomes" id="UP000616769"/>
    </source>
</evidence>